<keyword evidence="9" id="KW-0325">Glycoprotein</keyword>
<evidence type="ECO:0000256" key="12">
    <source>
        <dbReference type="SAM" id="Phobius"/>
    </source>
</evidence>
<evidence type="ECO:0000256" key="11">
    <source>
        <dbReference type="PIRSR" id="PIRSR603912-52"/>
    </source>
</evidence>
<name>A0A3B3TI36_9TELE</name>
<keyword evidence="2" id="KW-1003">Cell membrane</keyword>
<dbReference type="GO" id="GO:0007596">
    <property type="term" value="P:blood coagulation"/>
    <property type="evidence" value="ECO:0007669"/>
    <property type="project" value="InterPro"/>
</dbReference>
<evidence type="ECO:0000256" key="7">
    <source>
        <dbReference type="ARBA" id="ARBA00023157"/>
    </source>
</evidence>
<feature type="transmembrane region" description="Helical" evidence="12">
    <location>
        <begin position="140"/>
        <end position="159"/>
    </location>
</feature>
<evidence type="ECO:0000313" key="16">
    <source>
        <dbReference type="Proteomes" id="UP000261540"/>
    </source>
</evidence>
<dbReference type="PANTHER" id="PTHR24232">
    <property type="entry name" value="G-PROTEIN COUPLED RECEPTOR"/>
    <property type="match status" value="1"/>
</dbReference>
<dbReference type="GO" id="GO:0015057">
    <property type="term" value="F:thrombin-activated receptor activity"/>
    <property type="evidence" value="ECO:0007669"/>
    <property type="project" value="InterPro"/>
</dbReference>
<dbReference type="PROSITE" id="PS50262">
    <property type="entry name" value="G_PROTEIN_RECEP_F1_2"/>
    <property type="match status" value="1"/>
</dbReference>
<sequence>MSKLLPLLLYFIFLHFSCQVKGDETTNVTNIIRSLRGKQINDSDRIYLDDEHDVRAANYLNSSLSSRLIPTAYLVTILIGVPSNVIIMKMLCSKIKTFSSAILYMSLAVSDLLTLLTLTLKVHYYYNGSNWIFGETLCRVVTASFYGNIYCSIYMHMCLSFRRYMAVAHPFMYKNLPRFWCSMWITLIACAVLLIAMVPELLVRQSYNIHQLNATTCHDIIPTNMEYYNFLLYYKLGLTCWGFFIPFMVTIFSYVSIIRKLNKSHFDWMSYIMISSLVFAIFLICFTPSNVFHFVHYINLRIGNEDSFYIYYSTMLCLCSLHCSLDPFLFFLMARTTGSGIVLITHKEKDVQLKDSVSF</sequence>
<evidence type="ECO:0000256" key="13">
    <source>
        <dbReference type="SAM" id="SignalP"/>
    </source>
</evidence>
<keyword evidence="7 11" id="KW-1015">Disulfide bond</keyword>
<dbReference type="GO" id="GO:0035025">
    <property type="term" value="P:positive regulation of Rho protein signal transduction"/>
    <property type="evidence" value="ECO:0007669"/>
    <property type="project" value="TreeGrafter"/>
</dbReference>
<evidence type="ECO:0000256" key="5">
    <source>
        <dbReference type="ARBA" id="ARBA00023040"/>
    </source>
</evidence>
<reference evidence="15" key="1">
    <citation type="submission" date="2025-08" db="UniProtKB">
        <authorList>
            <consortium name="Ensembl"/>
        </authorList>
    </citation>
    <scope>IDENTIFICATION</scope>
</reference>
<evidence type="ECO:0000313" key="15">
    <source>
        <dbReference type="Ensembl" id="ENSPKIP00000041981.1"/>
    </source>
</evidence>
<comment type="subcellular location">
    <subcellularLocation>
        <location evidence="1">Cell membrane</location>
        <topology evidence="1">Multi-pass membrane protein</topology>
    </subcellularLocation>
</comment>
<dbReference type="Ensembl" id="ENSPKIT00000023148.1">
    <property type="protein sequence ID" value="ENSPKIP00000041981.1"/>
    <property type="gene ID" value="ENSPKIG00000018396.1"/>
</dbReference>
<evidence type="ECO:0000256" key="2">
    <source>
        <dbReference type="ARBA" id="ARBA00022475"/>
    </source>
</evidence>
<dbReference type="GeneTree" id="ENSGT01050000244840"/>
<keyword evidence="13" id="KW-0732">Signal</keyword>
<feature type="transmembrane region" description="Helical" evidence="12">
    <location>
        <begin position="268"/>
        <end position="289"/>
    </location>
</feature>
<proteinExistence type="predicted"/>
<feature type="transmembrane region" description="Helical" evidence="12">
    <location>
        <begin position="232"/>
        <end position="256"/>
    </location>
</feature>
<evidence type="ECO:0000256" key="4">
    <source>
        <dbReference type="ARBA" id="ARBA00022989"/>
    </source>
</evidence>
<feature type="signal peptide" evidence="13">
    <location>
        <begin position="1"/>
        <end position="22"/>
    </location>
</feature>
<evidence type="ECO:0000256" key="3">
    <source>
        <dbReference type="ARBA" id="ARBA00022692"/>
    </source>
</evidence>
<dbReference type="SUPFAM" id="SSF81321">
    <property type="entry name" value="Family A G protein-coupled receptor-like"/>
    <property type="match status" value="1"/>
</dbReference>
<keyword evidence="3 12" id="KW-0812">Transmembrane</keyword>
<protein>
    <submittedName>
        <fullName evidence="15">Coagulation factor II thrombin receptor like 2</fullName>
    </submittedName>
</protein>
<dbReference type="PANTHER" id="PTHR24232:SF0">
    <property type="entry name" value="PROTEINASE-ACTIVATED RECEPTOR 3"/>
    <property type="match status" value="1"/>
</dbReference>
<keyword evidence="16" id="KW-1185">Reference proteome</keyword>
<keyword evidence="10" id="KW-0807">Transducer</keyword>
<dbReference type="InterPro" id="IPR003912">
    <property type="entry name" value="Protea_act_rcpt"/>
</dbReference>
<evidence type="ECO:0000256" key="1">
    <source>
        <dbReference type="ARBA" id="ARBA00004651"/>
    </source>
</evidence>
<keyword evidence="5" id="KW-0297">G-protein coupled receptor</keyword>
<dbReference type="FunFam" id="1.20.1070.10:FF:000040">
    <property type="entry name" value="Coagulation factor 2 (thrombin) receptor"/>
    <property type="match status" value="1"/>
</dbReference>
<accession>A0A3B3TI36</accession>
<dbReference type="PRINTS" id="PR01428">
    <property type="entry name" value="PROTEASEAR"/>
</dbReference>
<feature type="transmembrane region" description="Helical" evidence="12">
    <location>
        <begin position="179"/>
        <end position="198"/>
    </location>
</feature>
<dbReference type="PRINTS" id="PR00237">
    <property type="entry name" value="GPCRRHODOPSN"/>
</dbReference>
<evidence type="ECO:0000256" key="9">
    <source>
        <dbReference type="ARBA" id="ARBA00023180"/>
    </source>
</evidence>
<keyword evidence="8" id="KW-0675">Receptor</keyword>
<organism evidence="15 16">
    <name type="scientific">Paramormyrops kingsleyae</name>
    <dbReference type="NCBI Taxonomy" id="1676925"/>
    <lineage>
        <taxon>Eukaryota</taxon>
        <taxon>Metazoa</taxon>
        <taxon>Chordata</taxon>
        <taxon>Craniata</taxon>
        <taxon>Vertebrata</taxon>
        <taxon>Euteleostomi</taxon>
        <taxon>Actinopterygii</taxon>
        <taxon>Neopterygii</taxon>
        <taxon>Teleostei</taxon>
        <taxon>Osteoglossocephala</taxon>
        <taxon>Osteoglossomorpha</taxon>
        <taxon>Osteoglossiformes</taxon>
        <taxon>Mormyridae</taxon>
        <taxon>Paramormyrops</taxon>
    </lineage>
</organism>
<dbReference type="Proteomes" id="UP000261540">
    <property type="component" value="Unplaced"/>
</dbReference>
<keyword evidence="6 12" id="KW-0472">Membrane</keyword>
<dbReference type="InterPro" id="IPR017452">
    <property type="entry name" value="GPCR_Rhodpsn_7TM"/>
</dbReference>
<dbReference type="InterPro" id="IPR000276">
    <property type="entry name" value="GPCR_Rhodpsn"/>
</dbReference>
<evidence type="ECO:0000256" key="10">
    <source>
        <dbReference type="ARBA" id="ARBA00023224"/>
    </source>
</evidence>
<evidence type="ECO:0000256" key="8">
    <source>
        <dbReference type="ARBA" id="ARBA00023170"/>
    </source>
</evidence>
<feature type="transmembrane region" description="Helical" evidence="12">
    <location>
        <begin position="100"/>
        <end position="120"/>
    </location>
</feature>
<keyword evidence="4 12" id="KW-1133">Transmembrane helix</keyword>
<feature type="domain" description="G-protein coupled receptors family 1 profile" evidence="14">
    <location>
        <begin position="83"/>
        <end position="330"/>
    </location>
</feature>
<dbReference type="GO" id="GO:0007200">
    <property type="term" value="P:phospholipase C-activating G protein-coupled receptor signaling pathway"/>
    <property type="evidence" value="ECO:0007669"/>
    <property type="project" value="TreeGrafter"/>
</dbReference>
<dbReference type="AlphaFoldDB" id="A0A3B3TI36"/>
<feature type="transmembrane region" description="Helical" evidence="12">
    <location>
        <begin position="309"/>
        <end position="332"/>
    </location>
</feature>
<reference evidence="15" key="2">
    <citation type="submission" date="2025-09" db="UniProtKB">
        <authorList>
            <consortium name="Ensembl"/>
        </authorList>
    </citation>
    <scope>IDENTIFICATION</scope>
</reference>
<feature type="transmembrane region" description="Helical" evidence="12">
    <location>
        <begin position="68"/>
        <end position="88"/>
    </location>
</feature>
<evidence type="ECO:0000259" key="14">
    <source>
        <dbReference type="PROSITE" id="PS50262"/>
    </source>
</evidence>
<dbReference type="GO" id="GO:0005886">
    <property type="term" value="C:plasma membrane"/>
    <property type="evidence" value="ECO:0007669"/>
    <property type="project" value="UniProtKB-SubCell"/>
</dbReference>
<evidence type="ECO:0000256" key="6">
    <source>
        <dbReference type="ARBA" id="ARBA00023136"/>
    </source>
</evidence>
<dbReference type="Gene3D" id="1.20.1070.10">
    <property type="entry name" value="Rhodopsin 7-helix transmembrane proteins"/>
    <property type="match status" value="1"/>
</dbReference>
<dbReference type="Pfam" id="PF00001">
    <property type="entry name" value="7tm_1"/>
    <property type="match status" value="1"/>
</dbReference>
<feature type="chain" id="PRO_5017333218" evidence="13">
    <location>
        <begin position="23"/>
        <end position="359"/>
    </location>
</feature>
<feature type="disulfide bond" evidence="11">
    <location>
        <begin position="138"/>
        <end position="217"/>
    </location>
</feature>